<evidence type="ECO:0000313" key="6">
    <source>
        <dbReference type="EMBL" id="RZS57938.1"/>
    </source>
</evidence>
<dbReference type="PROSITE" id="PS51078">
    <property type="entry name" value="ICLR_ED"/>
    <property type="match status" value="1"/>
</dbReference>
<keyword evidence="7" id="KW-1185">Reference proteome</keyword>
<sequence>MSGVMQRTLAILERLAAEVQGVPLATLADELDIPRSAAHRLLMELAELGWVRQSRERGDYMLTTKLVSMGMNYLKASGVIDLCQPILDRLAEASGELVRLGVVDVDHITWVSLSQGTRSGLRYDPDQGIDVRLSCTSSGLAWLSTLPEDDAIALVSRQGLGLPPAYGPNAPTSMQALLKQVRAVRKQGYALTCETYAPGLNAMSTAIVPAGKGAVGVLAMSGPAVRLTESKMLQWAPDLMAAAQELAAISAASPLFNRAYAPVPSA</sequence>
<proteinExistence type="predicted"/>
<dbReference type="Pfam" id="PF09339">
    <property type="entry name" value="HTH_IclR"/>
    <property type="match status" value="1"/>
</dbReference>
<dbReference type="InterPro" id="IPR029016">
    <property type="entry name" value="GAF-like_dom_sf"/>
</dbReference>
<dbReference type="FunFam" id="1.10.10.10:FF:000056">
    <property type="entry name" value="IclR family transcriptional regulator"/>
    <property type="match status" value="1"/>
</dbReference>
<evidence type="ECO:0000256" key="1">
    <source>
        <dbReference type="ARBA" id="ARBA00023015"/>
    </source>
</evidence>
<dbReference type="PANTHER" id="PTHR30136">
    <property type="entry name" value="HELIX-TURN-HELIX TRANSCRIPTIONAL REGULATOR, ICLR FAMILY"/>
    <property type="match status" value="1"/>
</dbReference>
<evidence type="ECO:0000259" key="5">
    <source>
        <dbReference type="PROSITE" id="PS51078"/>
    </source>
</evidence>
<gene>
    <name evidence="6" type="ORF">EV685_0212</name>
</gene>
<dbReference type="InterPro" id="IPR005471">
    <property type="entry name" value="Tscrpt_reg_IclR_N"/>
</dbReference>
<dbReference type="GO" id="GO:0003700">
    <property type="term" value="F:DNA-binding transcription factor activity"/>
    <property type="evidence" value="ECO:0007669"/>
    <property type="project" value="TreeGrafter"/>
</dbReference>
<keyword evidence="3" id="KW-0804">Transcription</keyword>
<dbReference type="Gene3D" id="1.10.10.10">
    <property type="entry name" value="Winged helix-like DNA-binding domain superfamily/Winged helix DNA-binding domain"/>
    <property type="match status" value="1"/>
</dbReference>
<feature type="domain" description="IclR-ED" evidence="5">
    <location>
        <begin position="65"/>
        <end position="252"/>
    </location>
</feature>
<keyword evidence="1" id="KW-0805">Transcription regulation</keyword>
<name>A0A4Q7LVH1_9BURK</name>
<evidence type="ECO:0000259" key="4">
    <source>
        <dbReference type="PROSITE" id="PS51077"/>
    </source>
</evidence>
<dbReference type="SUPFAM" id="SSF55781">
    <property type="entry name" value="GAF domain-like"/>
    <property type="match status" value="1"/>
</dbReference>
<comment type="caution">
    <text evidence="6">The sequence shown here is derived from an EMBL/GenBank/DDBJ whole genome shotgun (WGS) entry which is preliminary data.</text>
</comment>
<accession>A0A4Q7LVH1</accession>
<organism evidence="6 7">
    <name type="scientific">Sphaerotilus mobilis</name>
    <dbReference type="NCBI Taxonomy" id="47994"/>
    <lineage>
        <taxon>Bacteria</taxon>
        <taxon>Pseudomonadati</taxon>
        <taxon>Pseudomonadota</taxon>
        <taxon>Betaproteobacteria</taxon>
        <taxon>Burkholderiales</taxon>
        <taxon>Sphaerotilaceae</taxon>
        <taxon>Sphaerotilus</taxon>
    </lineage>
</organism>
<dbReference type="Proteomes" id="UP000293433">
    <property type="component" value="Unassembled WGS sequence"/>
</dbReference>
<dbReference type="PROSITE" id="PS51077">
    <property type="entry name" value="HTH_ICLR"/>
    <property type="match status" value="1"/>
</dbReference>
<dbReference type="Pfam" id="PF01614">
    <property type="entry name" value="IclR_C"/>
    <property type="match status" value="1"/>
</dbReference>
<dbReference type="InterPro" id="IPR014757">
    <property type="entry name" value="Tscrpt_reg_IclR_C"/>
</dbReference>
<dbReference type="InterPro" id="IPR036388">
    <property type="entry name" value="WH-like_DNA-bd_sf"/>
</dbReference>
<dbReference type="AlphaFoldDB" id="A0A4Q7LVH1"/>
<dbReference type="PANTHER" id="PTHR30136:SF35">
    <property type="entry name" value="HTH-TYPE TRANSCRIPTIONAL REGULATOR RV1719"/>
    <property type="match status" value="1"/>
</dbReference>
<evidence type="ECO:0000256" key="3">
    <source>
        <dbReference type="ARBA" id="ARBA00023163"/>
    </source>
</evidence>
<dbReference type="InterPro" id="IPR036390">
    <property type="entry name" value="WH_DNA-bd_sf"/>
</dbReference>
<evidence type="ECO:0000256" key="2">
    <source>
        <dbReference type="ARBA" id="ARBA00023125"/>
    </source>
</evidence>
<dbReference type="SUPFAM" id="SSF46785">
    <property type="entry name" value="Winged helix' DNA-binding domain"/>
    <property type="match status" value="1"/>
</dbReference>
<dbReference type="SMART" id="SM00346">
    <property type="entry name" value="HTH_ICLR"/>
    <property type="match status" value="1"/>
</dbReference>
<reference evidence="6 7" key="1">
    <citation type="submission" date="2019-02" db="EMBL/GenBank/DDBJ databases">
        <title>Genomic Encyclopedia of Type Strains, Phase IV (KMG-IV): sequencing the most valuable type-strain genomes for metagenomic binning, comparative biology and taxonomic classification.</title>
        <authorList>
            <person name="Goeker M."/>
        </authorList>
    </citation>
    <scope>NUCLEOTIDE SEQUENCE [LARGE SCALE GENOMIC DNA]</scope>
    <source>
        <strain evidence="6 7">DSM 10617</strain>
    </source>
</reference>
<dbReference type="OrthoDB" id="9807558at2"/>
<dbReference type="InterPro" id="IPR050707">
    <property type="entry name" value="HTH_MetabolicPath_Reg"/>
</dbReference>
<feature type="domain" description="HTH iclR-type" evidence="4">
    <location>
        <begin position="2"/>
        <end position="64"/>
    </location>
</feature>
<dbReference type="EMBL" id="SGWV01000007">
    <property type="protein sequence ID" value="RZS57938.1"/>
    <property type="molecule type" value="Genomic_DNA"/>
</dbReference>
<evidence type="ECO:0000313" key="7">
    <source>
        <dbReference type="Proteomes" id="UP000293433"/>
    </source>
</evidence>
<dbReference type="Gene3D" id="3.30.450.40">
    <property type="match status" value="1"/>
</dbReference>
<keyword evidence="2" id="KW-0238">DNA-binding</keyword>
<dbReference type="GO" id="GO:0045892">
    <property type="term" value="P:negative regulation of DNA-templated transcription"/>
    <property type="evidence" value="ECO:0007669"/>
    <property type="project" value="TreeGrafter"/>
</dbReference>
<dbReference type="GO" id="GO:0003677">
    <property type="term" value="F:DNA binding"/>
    <property type="evidence" value="ECO:0007669"/>
    <property type="project" value="UniProtKB-KW"/>
</dbReference>
<protein>
    <submittedName>
        <fullName evidence="6">IclR family transcriptional regulator</fullName>
    </submittedName>
</protein>